<organism evidence="7 8">
    <name type="scientific">Steccherinum ochraceum</name>
    <dbReference type="NCBI Taxonomy" id="92696"/>
    <lineage>
        <taxon>Eukaryota</taxon>
        <taxon>Fungi</taxon>
        <taxon>Dikarya</taxon>
        <taxon>Basidiomycota</taxon>
        <taxon>Agaricomycotina</taxon>
        <taxon>Agaricomycetes</taxon>
        <taxon>Polyporales</taxon>
        <taxon>Steccherinaceae</taxon>
        <taxon>Steccherinum</taxon>
    </lineage>
</organism>
<sequence length="142" mass="16044">MFPSIPLFNAAVVSQPFKRAQLGLFQGKTKQYGNNVPFSKHKTRRTWLPNVQSKRLFSDSLQEFVKVKLTTRALKTVKKHGGLDNYVLKTKPDLLGWEGMRIRVAVREKQREHGTGVLVRPTPSTHTTAETVEESRDVASAV</sequence>
<accession>A0A4R0RFJ9</accession>
<comment type="caution">
    <text evidence="7">The sequence shown here is derived from an EMBL/GenBank/DDBJ whole genome shotgun (WGS) entry which is preliminary data.</text>
</comment>
<dbReference type="GO" id="GO:0005762">
    <property type="term" value="C:mitochondrial large ribosomal subunit"/>
    <property type="evidence" value="ECO:0007669"/>
    <property type="project" value="TreeGrafter"/>
</dbReference>
<evidence type="ECO:0000256" key="6">
    <source>
        <dbReference type="SAM" id="MobiDB-lite"/>
    </source>
</evidence>
<name>A0A4R0RFJ9_9APHY</name>
<evidence type="ECO:0000256" key="3">
    <source>
        <dbReference type="ARBA" id="ARBA00023274"/>
    </source>
</evidence>
<comment type="similarity">
    <text evidence="1">Belongs to the bacterial ribosomal protein bL28 family.</text>
</comment>
<dbReference type="FunFam" id="2.30.170.40:FF:000003">
    <property type="entry name" value="54S ribosomal protein L24"/>
    <property type="match status" value="1"/>
</dbReference>
<gene>
    <name evidence="7" type="primary">MRPL24</name>
    <name evidence="7" type="ORF">EIP91_005390</name>
</gene>
<proteinExistence type="inferred from homology"/>
<dbReference type="PANTHER" id="PTHR13528:SF2">
    <property type="entry name" value="LARGE RIBOSOMAL SUBUNIT PROTEIN BL28M"/>
    <property type="match status" value="1"/>
</dbReference>
<dbReference type="NCBIfam" id="TIGR00009">
    <property type="entry name" value="L28"/>
    <property type="match status" value="1"/>
</dbReference>
<evidence type="ECO:0000313" key="8">
    <source>
        <dbReference type="Proteomes" id="UP000292702"/>
    </source>
</evidence>
<evidence type="ECO:0000256" key="2">
    <source>
        <dbReference type="ARBA" id="ARBA00022980"/>
    </source>
</evidence>
<keyword evidence="8" id="KW-1185">Reference proteome</keyword>
<dbReference type="GO" id="GO:0003735">
    <property type="term" value="F:structural constituent of ribosome"/>
    <property type="evidence" value="ECO:0007669"/>
    <property type="project" value="InterPro"/>
</dbReference>
<dbReference type="PANTHER" id="PTHR13528">
    <property type="entry name" value="39S RIBOSOMAL PROTEIN L28, MITOCHONDRIAL"/>
    <property type="match status" value="1"/>
</dbReference>
<evidence type="ECO:0000313" key="7">
    <source>
        <dbReference type="EMBL" id="TCD63449.1"/>
    </source>
</evidence>
<evidence type="ECO:0000256" key="5">
    <source>
        <dbReference type="ARBA" id="ARBA00035269"/>
    </source>
</evidence>
<dbReference type="OrthoDB" id="361870at2759"/>
<protein>
    <recommendedName>
        <fullName evidence="4">Large ribosomal subunit protein bL28c</fullName>
    </recommendedName>
    <alternativeName>
        <fullName evidence="5">Large ribosomal subunit protein bL28m</fullName>
    </alternativeName>
</protein>
<keyword evidence="3" id="KW-0687">Ribonucleoprotein</keyword>
<dbReference type="InterPro" id="IPR026569">
    <property type="entry name" value="Ribosomal_bL28"/>
</dbReference>
<dbReference type="SUPFAM" id="SSF143800">
    <property type="entry name" value="L28p-like"/>
    <property type="match status" value="1"/>
</dbReference>
<dbReference type="STRING" id="92696.A0A4R0RFJ9"/>
<dbReference type="InterPro" id="IPR037147">
    <property type="entry name" value="Ribosomal_bL28_sf"/>
</dbReference>
<dbReference type="GO" id="GO:0006412">
    <property type="term" value="P:translation"/>
    <property type="evidence" value="ECO:0007669"/>
    <property type="project" value="InterPro"/>
</dbReference>
<dbReference type="AlphaFoldDB" id="A0A4R0RFJ9"/>
<reference evidence="7 8" key="1">
    <citation type="submission" date="2018-11" db="EMBL/GenBank/DDBJ databases">
        <title>Genome assembly of Steccherinum ochraceum LE-BIN_3174, the white-rot fungus of the Steccherinaceae family (The Residual Polyporoid clade, Polyporales, Basidiomycota).</title>
        <authorList>
            <person name="Fedorova T.V."/>
            <person name="Glazunova O.A."/>
            <person name="Landesman E.O."/>
            <person name="Moiseenko K.V."/>
            <person name="Psurtseva N.V."/>
            <person name="Savinova O.S."/>
            <person name="Shakhova N.V."/>
            <person name="Tyazhelova T.V."/>
            <person name="Vasina D.V."/>
        </authorList>
    </citation>
    <scope>NUCLEOTIDE SEQUENCE [LARGE SCALE GENOMIC DNA]</scope>
    <source>
        <strain evidence="7 8">LE-BIN_3174</strain>
    </source>
</reference>
<dbReference type="EMBL" id="RWJN01000297">
    <property type="protein sequence ID" value="TCD63449.1"/>
    <property type="molecule type" value="Genomic_DNA"/>
</dbReference>
<evidence type="ECO:0000256" key="1">
    <source>
        <dbReference type="ARBA" id="ARBA00008760"/>
    </source>
</evidence>
<dbReference type="InterPro" id="IPR034704">
    <property type="entry name" value="Ribosomal_bL28/bL31-like_sf"/>
</dbReference>
<dbReference type="Proteomes" id="UP000292702">
    <property type="component" value="Unassembled WGS sequence"/>
</dbReference>
<dbReference type="Pfam" id="PF00830">
    <property type="entry name" value="Ribosomal_L28"/>
    <property type="match status" value="1"/>
</dbReference>
<keyword evidence="2 7" id="KW-0689">Ribosomal protein</keyword>
<dbReference type="InterPro" id="IPR001383">
    <property type="entry name" value="Ribosomal_bL28_bact-type"/>
</dbReference>
<dbReference type="HAMAP" id="MF_00373">
    <property type="entry name" value="Ribosomal_bL28"/>
    <property type="match status" value="1"/>
</dbReference>
<evidence type="ECO:0000256" key="4">
    <source>
        <dbReference type="ARBA" id="ARBA00035265"/>
    </source>
</evidence>
<feature type="compositionally biased region" description="Basic and acidic residues" evidence="6">
    <location>
        <begin position="133"/>
        <end position="142"/>
    </location>
</feature>
<dbReference type="Gene3D" id="2.30.170.40">
    <property type="entry name" value="Ribosomal protein L28/L24"/>
    <property type="match status" value="1"/>
</dbReference>
<feature type="region of interest" description="Disordered" evidence="6">
    <location>
        <begin position="113"/>
        <end position="142"/>
    </location>
</feature>